<feature type="coiled-coil region" evidence="3">
    <location>
        <begin position="162"/>
        <end position="220"/>
    </location>
</feature>
<organism evidence="9 10">
    <name type="scientific">Pseudomonas fontis</name>
    <dbReference type="NCBI Taxonomy" id="2942633"/>
    <lineage>
        <taxon>Bacteria</taxon>
        <taxon>Pseudomonadati</taxon>
        <taxon>Pseudomonadota</taxon>
        <taxon>Gammaproteobacteria</taxon>
        <taxon>Pseudomonadales</taxon>
        <taxon>Pseudomonadaceae</taxon>
        <taxon>Pseudomonas</taxon>
    </lineage>
</organism>
<dbReference type="SUPFAM" id="SSF111369">
    <property type="entry name" value="HlyD-like secretion proteins"/>
    <property type="match status" value="1"/>
</dbReference>
<feature type="domain" description="CzcB-like barrel-sandwich hybrid" evidence="7">
    <location>
        <begin position="125"/>
        <end position="268"/>
    </location>
</feature>
<dbReference type="Gene3D" id="2.40.50.100">
    <property type="match status" value="1"/>
</dbReference>
<feature type="domain" description="CzcB-like C-terminal circularly permuted SH3-like" evidence="8">
    <location>
        <begin position="353"/>
        <end position="413"/>
    </location>
</feature>
<dbReference type="InterPro" id="IPR051909">
    <property type="entry name" value="MFP_Cation_Efflux"/>
</dbReference>
<keyword evidence="10" id="KW-1185">Reference proteome</keyword>
<dbReference type="PANTHER" id="PTHR30097">
    <property type="entry name" value="CATION EFFLUX SYSTEM PROTEIN CUSB"/>
    <property type="match status" value="1"/>
</dbReference>
<evidence type="ECO:0000259" key="7">
    <source>
        <dbReference type="Pfam" id="PF25973"/>
    </source>
</evidence>
<dbReference type="RefSeq" id="WP_273910820.1">
    <property type="nucleotide sequence ID" value="NZ_JAMDGX010000035.1"/>
</dbReference>
<dbReference type="Proteomes" id="UP001148203">
    <property type="component" value="Unassembled WGS sequence"/>
</dbReference>
<dbReference type="EMBL" id="JAMDGY010000014">
    <property type="protein sequence ID" value="MDD0989912.1"/>
    <property type="molecule type" value="Genomic_DNA"/>
</dbReference>
<gene>
    <name evidence="9" type="ORF">M5G11_05120</name>
</gene>
<dbReference type="Pfam" id="PF25973">
    <property type="entry name" value="BSH_CzcB"/>
    <property type="match status" value="1"/>
</dbReference>
<comment type="caution">
    <text evidence="9">The sequence shown here is derived from an EMBL/GenBank/DDBJ whole genome shotgun (WGS) entry which is preliminary data.</text>
</comment>
<dbReference type="Pfam" id="PF25893">
    <property type="entry name" value="HH_CzcB"/>
    <property type="match status" value="1"/>
</dbReference>
<evidence type="ECO:0000259" key="6">
    <source>
        <dbReference type="Pfam" id="PF25954"/>
    </source>
</evidence>
<evidence type="ECO:0000256" key="2">
    <source>
        <dbReference type="ARBA" id="ARBA00022448"/>
    </source>
</evidence>
<dbReference type="InterPro" id="IPR058649">
    <property type="entry name" value="CzcB_C"/>
</dbReference>
<dbReference type="Gene3D" id="2.40.30.170">
    <property type="match status" value="1"/>
</dbReference>
<protein>
    <submittedName>
        <fullName evidence="9">Efflux RND transporter periplasmic adaptor subunit</fullName>
    </submittedName>
</protein>
<name>A0ABT5NP16_9PSED</name>
<dbReference type="InterPro" id="IPR058647">
    <property type="entry name" value="BSH_CzcB-like"/>
</dbReference>
<evidence type="ECO:0000256" key="1">
    <source>
        <dbReference type="ARBA" id="ARBA00009477"/>
    </source>
</evidence>
<dbReference type="InterPro" id="IPR058648">
    <property type="entry name" value="HH_CzcB-like"/>
</dbReference>
<evidence type="ECO:0000313" key="10">
    <source>
        <dbReference type="Proteomes" id="UP001148203"/>
    </source>
</evidence>
<evidence type="ECO:0000259" key="8">
    <source>
        <dbReference type="Pfam" id="PF25975"/>
    </source>
</evidence>
<dbReference type="NCBIfam" id="TIGR01730">
    <property type="entry name" value="RND_mfp"/>
    <property type="match status" value="1"/>
</dbReference>
<dbReference type="Pfam" id="PF25975">
    <property type="entry name" value="CzcB_C"/>
    <property type="match status" value="1"/>
</dbReference>
<comment type="similarity">
    <text evidence="1">Belongs to the membrane fusion protein (MFP) (TC 8.A.1) family.</text>
</comment>
<feature type="compositionally biased region" description="Basic and acidic residues" evidence="4">
    <location>
        <begin position="39"/>
        <end position="64"/>
    </location>
</feature>
<feature type="domain" description="CzcB-like alpha-helical hairpin" evidence="5">
    <location>
        <begin position="164"/>
        <end position="223"/>
    </location>
</feature>
<feature type="region of interest" description="Disordered" evidence="4">
    <location>
        <begin position="34"/>
        <end position="85"/>
    </location>
</feature>
<keyword evidence="3" id="KW-0175">Coiled coil</keyword>
<evidence type="ECO:0000256" key="4">
    <source>
        <dbReference type="SAM" id="MobiDB-lite"/>
    </source>
</evidence>
<accession>A0ABT5NP16</accession>
<dbReference type="InterPro" id="IPR006143">
    <property type="entry name" value="RND_pump_MFP"/>
</dbReference>
<sequence>MNRKYITLVALTLVAGIGLGVVLGRQVGGPLLSAPAAHAEGDHDEEGHGEEGHGKEGHAEEGHGAKAGKQAAHGEEGHAEEGEEGHISLTEEQISVAGIELATATPRTLSRTLNLPGEIRFDEDRTAHLFPRASGVVESVAVTLGQQVKAGDLLAVIASPQISEQRSELAASQRRLEMARSTYGREKDLWQEGISAEQDYLQARQALQEAEIAQANARQKVSALSGSVVLAGGNRYELRAPFAGQVVEKHLVPGEVVSETTAAFTLSDLGKVWATFGVAPRDLAKVRVGMPVTVFASDLGEETRGSISHVGSLLGEQSRTATVRVTLDNPQGAWRPGLFVSVKVPTEQLDNTLAVPVQALQTLEERPTVFVRNAEGFAAQTVETGISADGFVEIRQGLAAGQQVAAQGSFVLKSELGKASAEHAH</sequence>
<feature type="domain" description="CusB-like beta-barrel" evidence="6">
    <location>
        <begin position="271"/>
        <end position="346"/>
    </location>
</feature>
<dbReference type="Pfam" id="PF25954">
    <property type="entry name" value="Beta-barrel_RND_2"/>
    <property type="match status" value="1"/>
</dbReference>
<reference evidence="9 10" key="1">
    <citation type="submission" date="2022-05" db="EMBL/GenBank/DDBJ databases">
        <title>Novel Pseudomonas spp. Isolated from a Rainbow Trout Aquaculture Facility.</title>
        <authorList>
            <person name="Testerman T."/>
            <person name="Graf J."/>
        </authorList>
    </citation>
    <scope>NUCLEOTIDE SEQUENCE [LARGE SCALE GENOMIC DNA]</scope>
    <source>
        <strain evidence="9 10">ID681</strain>
    </source>
</reference>
<dbReference type="Gene3D" id="2.40.420.20">
    <property type="match status" value="1"/>
</dbReference>
<evidence type="ECO:0000259" key="5">
    <source>
        <dbReference type="Pfam" id="PF25893"/>
    </source>
</evidence>
<feature type="compositionally biased region" description="Basic and acidic residues" evidence="4">
    <location>
        <begin position="72"/>
        <end position="85"/>
    </location>
</feature>
<dbReference type="PANTHER" id="PTHR30097:SF4">
    <property type="entry name" value="SLR6042 PROTEIN"/>
    <property type="match status" value="1"/>
</dbReference>
<dbReference type="InterPro" id="IPR058792">
    <property type="entry name" value="Beta-barrel_RND_2"/>
</dbReference>
<evidence type="ECO:0000313" key="9">
    <source>
        <dbReference type="EMBL" id="MDD0989912.1"/>
    </source>
</evidence>
<evidence type="ECO:0000256" key="3">
    <source>
        <dbReference type="SAM" id="Coils"/>
    </source>
</evidence>
<keyword evidence="2" id="KW-0813">Transport</keyword>
<proteinExistence type="inferred from homology"/>